<dbReference type="Proteomes" id="UP000500938">
    <property type="component" value="Chromosome"/>
</dbReference>
<dbReference type="KEGG" id="ggr:HKW67_04530"/>
<keyword evidence="1" id="KW-0732">Signal</keyword>
<dbReference type="Gene3D" id="2.40.160.20">
    <property type="match status" value="1"/>
</dbReference>
<reference evidence="2 3" key="1">
    <citation type="submission" date="2020-05" db="EMBL/GenBank/DDBJ databases">
        <title>Complete genome sequence of Gemmatimonas greenlandica TET16.</title>
        <authorList>
            <person name="Zeng Y."/>
        </authorList>
    </citation>
    <scope>NUCLEOTIDE SEQUENCE [LARGE SCALE GENOMIC DNA]</scope>
    <source>
        <strain evidence="2 3">TET16</strain>
    </source>
</reference>
<keyword evidence="3" id="KW-1185">Reference proteome</keyword>
<evidence type="ECO:0000313" key="3">
    <source>
        <dbReference type="Proteomes" id="UP000500938"/>
    </source>
</evidence>
<feature type="chain" id="PRO_5026713204" description="Outer membrane protein beta-barrel domain-containing protein" evidence="1">
    <location>
        <begin position="24"/>
        <end position="246"/>
    </location>
</feature>
<dbReference type="EMBL" id="CP053085">
    <property type="protein sequence ID" value="QJR34832.1"/>
    <property type="molecule type" value="Genomic_DNA"/>
</dbReference>
<dbReference type="InterPro" id="IPR011250">
    <property type="entry name" value="OMP/PagP_B-barrel"/>
</dbReference>
<gene>
    <name evidence="2" type="ORF">HKW67_04530</name>
</gene>
<dbReference type="SUPFAM" id="SSF56925">
    <property type="entry name" value="OMPA-like"/>
    <property type="match status" value="1"/>
</dbReference>
<name>A0A6M4IPL2_9BACT</name>
<sequence length="246" mass="26860">MRTRFVCGLLAVLAPVVSLPAQSTGGDGFLFSPPHATWSIRGGFSRANASSDVFSFVTDRLTVDRGDFSGLSVATDLAFRVHSRVDLVLGTGINTRVKRSEDRDFIGTDDLPIEQRTTFRRIPITAGLKLHLRPEGRSISKLAWVPSKLSPYVAAGGGMMYYLFKQDGEFVDYQTLDVFRTSLKSTDVSAMAFGSVGTTYSLTPRVGLNAELRYEHARGALSSDFRDFSPIDLSGVGLTAGLLFRF</sequence>
<evidence type="ECO:0008006" key="4">
    <source>
        <dbReference type="Google" id="ProtNLM"/>
    </source>
</evidence>
<evidence type="ECO:0000256" key="1">
    <source>
        <dbReference type="SAM" id="SignalP"/>
    </source>
</evidence>
<dbReference type="RefSeq" id="WP_171224259.1">
    <property type="nucleotide sequence ID" value="NZ_CP053085.1"/>
</dbReference>
<organism evidence="2 3">
    <name type="scientific">Gemmatimonas groenlandica</name>
    <dbReference type="NCBI Taxonomy" id="2732249"/>
    <lineage>
        <taxon>Bacteria</taxon>
        <taxon>Pseudomonadati</taxon>
        <taxon>Gemmatimonadota</taxon>
        <taxon>Gemmatimonadia</taxon>
        <taxon>Gemmatimonadales</taxon>
        <taxon>Gemmatimonadaceae</taxon>
        <taxon>Gemmatimonas</taxon>
    </lineage>
</organism>
<accession>A0A6M4IPL2</accession>
<evidence type="ECO:0000313" key="2">
    <source>
        <dbReference type="EMBL" id="QJR34832.1"/>
    </source>
</evidence>
<proteinExistence type="predicted"/>
<protein>
    <recommendedName>
        <fullName evidence="4">Outer membrane protein beta-barrel domain-containing protein</fullName>
    </recommendedName>
</protein>
<feature type="signal peptide" evidence="1">
    <location>
        <begin position="1"/>
        <end position="23"/>
    </location>
</feature>
<dbReference type="AlphaFoldDB" id="A0A6M4IPL2"/>